<comment type="catalytic activity">
    <reaction evidence="10">
        <text>S-hexadecanoyl-L-cysteinyl-[protein] + H2O = L-cysteinyl-[protein] + hexadecanoate + H(+)</text>
        <dbReference type="Rhea" id="RHEA:19233"/>
        <dbReference type="Rhea" id="RHEA-COMP:10131"/>
        <dbReference type="Rhea" id="RHEA-COMP:11032"/>
        <dbReference type="ChEBI" id="CHEBI:7896"/>
        <dbReference type="ChEBI" id="CHEBI:15377"/>
        <dbReference type="ChEBI" id="CHEBI:15378"/>
        <dbReference type="ChEBI" id="CHEBI:29950"/>
        <dbReference type="ChEBI" id="CHEBI:74151"/>
        <dbReference type="EC" id="3.1.2.22"/>
    </reaction>
    <physiologicalReaction direction="left-to-right" evidence="10">
        <dbReference type="Rhea" id="RHEA:19234"/>
    </physiologicalReaction>
</comment>
<keyword evidence="2" id="KW-0378">Hydrolase</keyword>
<dbReference type="EMBL" id="CYHE01000006">
    <property type="protein sequence ID" value="CUA96996.1"/>
    <property type="molecule type" value="Genomic_DNA"/>
</dbReference>
<dbReference type="PRINTS" id="PR00111">
    <property type="entry name" value="ABHYDROLASE"/>
</dbReference>
<gene>
    <name evidence="13" type="ORF">Ga0061067_106183</name>
</gene>
<evidence type="ECO:0000256" key="10">
    <source>
        <dbReference type="ARBA" id="ARBA00047409"/>
    </source>
</evidence>
<evidence type="ECO:0000256" key="8">
    <source>
        <dbReference type="ARBA" id="ARBA00042704"/>
    </source>
</evidence>
<dbReference type="EC" id="3.1.2.22" evidence="1"/>
<keyword evidence="3" id="KW-0809">Transit peptide</keyword>
<dbReference type="PANTHER" id="PTHR16138">
    <property type="entry name" value="MYCOPHENOLIC ACID ACYL-GLUCURONIDE ESTERASE, MITOCHONDRIAL"/>
    <property type="match status" value="1"/>
</dbReference>
<accession>A0A0K6I1N2</accession>
<reference evidence="14" key="1">
    <citation type="submission" date="2015-08" db="EMBL/GenBank/DDBJ databases">
        <authorList>
            <person name="Varghese N."/>
        </authorList>
    </citation>
    <scope>NUCLEOTIDE SEQUENCE [LARGE SCALE GENOMIC DNA]</scope>
    <source>
        <strain evidence="14">DSM 23407</strain>
    </source>
</reference>
<dbReference type="InterPro" id="IPR029058">
    <property type="entry name" value="AB_hydrolase_fold"/>
</dbReference>
<dbReference type="AlphaFoldDB" id="A0A0K6I1N2"/>
<evidence type="ECO:0000256" key="3">
    <source>
        <dbReference type="ARBA" id="ARBA00022946"/>
    </source>
</evidence>
<evidence type="ECO:0000256" key="4">
    <source>
        <dbReference type="ARBA" id="ARBA00039132"/>
    </source>
</evidence>
<dbReference type="InterPro" id="IPR052382">
    <property type="entry name" value="ABHD10_acyl-thioesterase"/>
</dbReference>
<evidence type="ECO:0000256" key="5">
    <source>
        <dbReference type="ARBA" id="ARBA00039314"/>
    </source>
</evidence>
<dbReference type="InterPro" id="IPR000073">
    <property type="entry name" value="AB_hydrolase_1"/>
</dbReference>
<comment type="function">
    <text evidence="9">Acts as an acyl-protein thioesterase that hydrolyzes fatty acids from acylated residues in proteins. Regulates the mitochondrial S-depalmitoylation of the nucleophilic active site residue of peroxiredoxin-5/PRDX5, a key antioxidant protein, therefore modulating mitochondrial antioxidant ability. Also catalyzes the deglucuronidation of mycophenolic acid acyl-glucuronide, an active metabolite of the immunosuppressant drug mycophenolate.</text>
</comment>
<dbReference type="Pfam" id="PF12146">
    <property type="entry name" value="Hydrolase_4"/>
    <property type="match status" value="1"/>
</dbReference>
<dbReference type="RefSeq" id="WP_055455840.1">
    <property type="nucleotide sequence ID" value="NZ_CYHE01000006.1"/>
</dbReference>
<dbReference type="OrthoDB" id="9813296at2"/>
<protein>
    <recommendedName>
        <fullName evidence="5">Palmitoyl-protein thioesterase ABHD10, mitochondrial</fullName>
        <ecNumber evidence="4">3.1.1.93</ecNumber>
        <ecNumber evidence="1">3.1.2.22</ecNumber>
    </recommendedName>
    <alternativeName>
        <fullName evidence="7">Acyl-protein thioesterase ABHD10</fullName>
    </alternativeName>
    <alternativeName>
        <fullName evidence="8">Alpha/beta hydrolase domain-containing protein 10</fullName>
    </alternativeName>
    <alternativeName>
        <fullName evidence="6">Mycophenolic acid acyl-glucuronide esterase, mitochondrial</fullName>
    </alternativeName>
</protein>
<keyword evidence="14" id="KW-1185">Reference proteome</keyword>
<evidence type="ECO:0000256" key="2">
    <source>
        <dbReference type="ARBA" id="ARBA00022801"/>
    </source>
</evidence>
<evidence type="ECO:0000313" key="13">
    <source>
        <dbReference type="EMBL" id="CUA96996.1"/>
    </source>
</evidence>
<evidence type="ECO:0000256" key="7">
    <source>
        <dbReference type="ARBA" id="ARBA00042645"/>
    </source>
</evidence>
<evidence type="ECO:0000256" key="6">
    <source>
        <dbReference type="ARBA" id="ARBA00041520"/>
    </source>
</evidence>
<sequence length="266" mass="29238">MDQDGLQFLTLGHGADERQIAVKTEPGRQPGLFWLSGFKSHMNGSKAEALAAHATARGQAVTRMDYSGHGLSGGAFEDGTISRWLEEAQAVFDRCTSGPQVLIGSSMGGWLALRLTQEHRKAALAAGQPSRIRGLVLIAPATDFTEELIWKKRLDEQGREQLMREGRIERPSAYGDGPYAITRQLIEDGRNHLLLDKRLATGCPVTILQGREDPDVPWQHASRLVEALAEDDVTFTLIPDGDHRLSRQQDVDLLLQAVDRLSGLKA</sequence>
<proteinExistence type="predicted"/>
<comment type="catalytic activity">
    <reaction evidence="11">
        <text>mycophenolic acid O-acyl-beta-D-glucuronide + H2O = mycophenolate + D-glucuronate + H(+)</text>
        <dbReference type="Rhea" id="RHEA:34179"/>
        <dbReference type="ChEBI" id="CHEBI:15377"/>
        <dbReference type="ChEBI" id="CHEBI:15378"/>
        <dbReference type="ChEBI" id="CHEBI:58720"/>
        <dbReference type="ChEBI" id="CHEBI:62932"/>
        <dbReference type="ChEBI" id="CHEBI:66982"/>
        <dbReference type="EC" id="3.1.1.93"/>
    </reaction>
    <physiologicalReaction direction="left-to-right" evidence="11">
        <dbReference type="Rhea" id="RHEA:34180"/>
    </physiologicalReaction>
</comment>
<dbReference type="EC" id="3.1.1.93" evidence="4"/>
<evidence type="ECO:0000256" key="9">
    <source>
        <dbReference type="ARBA" id="ARBA00046047"/>
    </source>
</evidence>
<dbReference type="Gene3D" id="3.40.50.1820">
    <property type="entry name" value="alpha/beta hydrolase"/>
    <property type="match status" value="1"/>
</dbReference>
<dbReference type="GO" id="GO:0008474">
    <property type="term" value="F:palmitoyl-(protein) hydrolase activity"/>
    <property type="evidence" value="ECO:0007669"/>
    <property type="project" value="UniProtKB-EC"/>
</dbReference>
<dbReference type="PANTHER" id="PTHR16138:SF7">
    <property type="entry name" value="PALMITOYL-PROTEIN THIOESTERASE ABHD10, MITOCHONDRIAL"/>
    <property type="match status" value="1"/>
</dbReference>
<dbReference type="GO" id="GO:0102390">
    <property type="term" value="F:mycophenolic acid acyl-glucuronide esterase activity"/>
    <property type="evidence" value="ECO:0007669"/>
    <property type="project" value="UniProtKB-EC"/>
</dbReference>
<dbReference type="SUPFAM" id="SSF53474">
    <property type="entry name" value="alpha/beta-Hydrolases"/>
    <property type="match status" value="1"/>
</dbReference>
<evidence type="ECO:0000256" key="11">
    <source>
        <dbReference type="ARBA" id="ARBA00047972"/>
    </source>
</evidence>
<name>A0A0K6I1N2_9HYPH</name>
<feature type="domain" description="Serine aminopeptidase S33" evidence="12">
    <location>
        <begin position="35"/>
        <end position="154"/>
    </location>
</feature>
<evidence type="ECO:0000313" key="14">
    <source>
        <dbReference type="Proteomes" id="UP000183900"/>
    </source>
</evidence>
<evidence type="ECO:0000256" key="1">
    <source>
        <dbReference type="ARBA" id="ARBA00012423"/>
    </source>
</evidence>
<dbReference type="Proteomes" id="UP000183900">
    <property type="component" value="Unassembled WGS sequence"/>
</dbReference>
<evidence type="ECO:0000259" key="12">
    <source>
        <dbReference type="Pfam" id="PF12146"/>
    </source>
</evidence>
<organism evidence="13 14">
    <name type="scientific">Pannonibacter indicus</name>
    <dbReference type="NCBI Taxonomy" id="466044"/>
    <lineage>
        <taxon>Bacteria</taxon>
        <taxon>Pseudomonadati</taxon>
        <taxon>Pseudomonadota</taxon>
        <taxon>Alphaproteobacteria</taxon>
        <taxon>Hyphomicrobiales</taxon>
        <taxon>Stappiaceae</taxon>
        <taxon>Pannonibacter</taxon>
    </lineage>
</organism>
<dbReference type="InterPro" id="IPR022742">
    <property type="entry name" value="Hydrolase_4"/>
</dbReference>